<feature type="region of interest" description="Disordered" evidence="2">
    <location>
        <begin position="269"/>
        <end position="323"/>
    </location>
</feature>
<evidence type="ECO:0000313" key="5">
    <source>
        <dbReference type="Proteomes" id="UP001642360"/>
    </source>
</evidence>
<dbReference type="PANTHER" id="PTHR46872:SF10">
    <property type="entry name" value="MYB-LIKE DOMAIN-CONTAINING PROTEIN"/>
    <property type="match status" value="1"/>
</dbReference>
<evidence type="ECO:0000256" key="2">
    <source>
        <dbReference type="SAM" id="MobiDB-lite"/>
    </source>
</evidence>
<evidence type="ECO:0000256" key="1">
    <source>
        <dbReference type="ARBA" id="ARBA00023242"/>
    </source>
</evidence>
<keyword evidence="1" id="KW-0539">Nucleus</keyword>
<feature type="compositionally biased region" description="Polar residues" evidence="2">
    <location>
        <begin position="282"/>
        <end position="294"/>
    </location>
</feature>
<dbReference type="EMBL" id="CAUOFW020000225">
    <property type="protein sequence ID" value="CAK9133902.1"/>
    <property type="molecule type" value="Genomic_DNA"/>
</dbReference>
<dbReference type="AlphaFoldDB" id="A0ABC8QVL5"/>
<feature type="domain" description="ELM2" evidence="3">
    <location>
        <begin position="345"/>
        <end position="404"/>
    </location>
</feature>
<evidence type="ECO:0000259" key="3">
    <source>
        <dbReference type="SMART" id="SM01189"/>
    </source>
</evidence>
<feature type="compositionally biased region" description="Polar residues" evidence="2">
    <location>
        <begin position="309"/>
        <end position="323"/>
    </location>
</feature>
<gene>
    <name evidence="4" type="ORF">ILEXP_LOCUS829</name>
</gene>
<name>A0ABC8QVL5_9AQUA</name>
<sequence length="557" mass="63168">MKMAESWVGKEEKNDKGSSPKGGNMVQQKSIFGRYSDAEMLSQLKSFALDPCNSEVSWAKIRPLWNQTLRVRKVMALCDTAFPRMAESWVGKEEKNDKGSSPKGGNMVQQKSIFGRYSDAEMLSQLKNFAVDPCNSEVSWAKIRPLWNQTLRVRKVMALCDTAFPRDLAEFGHLAKFGFEIRNCFDVVDSSPKKSTKTEEQKKNKKKKKKSESYCIQPWMVDSTESLEQKTLLSSHSSCSILTFEDDCRWKKLSAEFSVMDYATDRSPLNKDVSPLVDSDESVNGSNSPSSENLTVRDPPLPDLGDSIHGSSSNLEESNQTFLHTPRRSPRLLNFIGDHLQRTVIPVGPHFQADVPDWIGPVNKGILRGEYCDSETLRWLGTRVWPNEDTNKESTGKAVGKGRPDSCSCVSPGSTDCSRIHILEQRLLLQYDLGPTFFSWKFDEMGEEVSKSWTLKEQQSFDSLVKVSPPSKGKNFLKHALKCFPCKCKRNILSYYFNVSIPRRMSMEIRSSLHQVDSDDKKVKDVNYVDLQKTRNGRSRIIGSPKDVKSQYFGCRF</sequence>
<protein>
    <recommendedName>
        <fullName evidence="3">ELM2 domain-containing protein</fullName>
    </recommendedName>
</protein>
<keyword evidence="5" id="KW-1185">Reference proteome</keyword>
<dbReference type="PANTHER" id="PTHR46872">
    <property type="entry name" value="DNA BINDING PROTEIN"/>
    <property type="match status" value="1"/>
</dbReference>
<feature type="compositionally biased region" description="Basic and acidic residues" evidence="2">
    <location>
        <begin position="8"/>
        <end position="18"/>
    </location>
</feature>
<dbReference type="SMART" id="SM01189">
    <property type="entry name" value="ELM2"/>
    <property type="match status" value="1"/>
</dbReference>
<comment type="caution">
    <text evidence="4">The sequence shown here is derived from an EMBL/GenBank/DDBJ whole genome shotgun (WGS) entry which is preliminary data.</text>
</comment>
<accession>A0ABC8QVL5</accession>
<dbReference type="InterPro" id="IPR000949">
    <property type="entry name" value="ELM2_dom"/>
</dbReference>
<proteinExistence type="predicted"/>
<reference evidence="4 5" key="1">
    <citation type="submission" date="2024-02" db="EMBL/GenBank/DDBJ databases">
        <authorList>
            <person name="Vignale AGUSTIN F."/>
            <person name="Sosa J E."/>
            <person name="Modenutti C."/>
        </authorList>
    </citation>
    <scope>NUCLEOTIDE SEQUENCE [LARGE SCALE GENOMIC DNA]</scope>
</reference>
<evidence type="ECO:0000313" key="4">
    <source>
        <dbReference type="EMBL" id="CAK9133902.1"/>
    </source>
</evidence>
<dbReference type="Proteomes" id="UP001642360">
    <property type="component" value="Unassembled WGS sequence"/>
</dbReference>
<organism evidence="4 5">
    <name type="scientific">Ilex paraguariensis</name>
    <name type="common">yerba mate</name>
    <dbReference type="NCBI Taxonomy" id="185542"/>
    <lineage>
        <taxon>Eukaryota</taxon>
        <taxon>Viridiplantae</taxon>
        <taxon>Streptophyta</taxon>
        <taxon>Embryophyta</taxon>
        <taxon>Tracheophyta</taxon>
        <taxon>Spermatophyta</taxon>
        <taxon>Magnoliopsida</taxon>
        <taxon>eudicotyledons</taxon>
        <taxon>Gunneridae</taxon>
        <taxon>Pentapetalae</taxon>
        <taxon>asterids</taxon>
        <taxon>campanulids</taxon>
        <taxon>Aquifoliales</taxon>
        <taxon>Aquifoliaceae</taxon>
        <taxon>Ilex</taxon>
    </lineage>
</organism>
<feature type="region of interest" description="Disordered" evidence="2">
    <location>
        <begin position="1"/>
        <end position="26"/>
    </location>
</feature>